<dbReference type="AlphaFoldDB" id="A0A1E3XCW9"/>
<comment type="caution">
    <text evidence="4">The sequence shown here is derived from an EMBL/GenBank/DDBJ whole genome shotgun (WGS) entry which is preliminary data.</text>
</comment>
<dbReference type="Pfam" id="PF00072">
    <property type="entry name" value="Response_reg"/>
    <property type="match status" value="1"/>
</dbReference>
<protein>
    <recommendedName>
        <fullName evidence="3">Response regulatory domain-containing protein</fullName>
    </recommendedName>
</protein>
<evidence type="ECO:0000313" key="5">
    <source>
        <dbReference type="Proteomes" id="UP000094056"/>
    </source>
</evidence>
<dbReference type="InterPro" id="IPR011006">
    <property type="entry name" value="CheY-like_superfamily"/>
</dbReference>
<proteinExistence type="predicted"/>
<dbReference type="PANTHER" id="PTHR44591:SF3">
    <property type="entry name" value="RESPONSE REGULATORY DOMAIN-CONTAINING PROTEIN"/>
    <property type="match status" value="1"/>
</dbReference>
<dbReference type="Gene3D" id="3.40.50.2300">
    <property type="match status" value="1"/>
</dbReference>
<dbReference type="InterPro" id="IPR050595">
    <property type="entry name" value="Bact_response_regulator"/>
</dbReference>
<evidence type="ECO:0000259" key="3">
    <source>
        <dbReference type="PROSITE" id="PS50110"/>
    </source>
</evidence>
<accession>A0A1E3XCW9</accession>
<feature type="domain" description="Response regulatory" evidence="3">
    <location>
        <begin position="3"/>
        <end position="120"/>
    </location>
</feature>
<dbReference type="PROSITE" id="PS50110">
    <property type="entry name" value="RESPONSE_REGULATORY"/>
    <property type="match status" value="1"/>
</dbReference>
<dbReference type="InterPro" id="IPR001789">
    <property type="entry name" value="Sig_transdc_resp-reg_receiver"/>
</dbReference>
<dbReference type="Proteomes" id="UP000094056">
    <property type="component" value="Unassembled WGS sequence"/>
</dbReference>
<name>A0A1E3XCW9_9BACT</name>
<evidence type="ECO:0000256" key="2">
    <source>
        <dbReference type="PROSITE-ProRule" id="PRU00169"/>
    </source>
</evidence>
<evidence type="ECO:0000313" key="4">
    <source>
        <dbReference type="EMBL" id="ODS33450.1"/>
    </source>
</evidence>
<dbReference type="PANTHER" id="PTHR44591">
    <property type="entry name" value="STRESS RESPONSE REGULATOR PROTEIN 1"/>
    <property type="match status" value="1"/>
</dbReference>
<dbReference type="SUPFAM" id="SSF52172">
    <property type="entry name" value="CheY-like"/>
    <property type="match status" value="1"/>
</dbReference>
<dbReference type="EMBL" id="MAYW01000028">
    <property type="protein sequence ID" value="ODS33450.1"/>
    <property type="molecule type" value="Genomic_DNA"/>
</dbReference>
<gene>
    <name evidence="4" type="ORF">SCARUB_01422</name>
</gene>
<sequence>MNKILVVDDEVKSCDLIKRFLEAKGYDVITAGNGVEALEKLKRDLVDLIIADILMPEMDGFQLCRECKSNDTLRMIPFIFYTATYISKKDEEFALSLGAEKFIVKPLNLDKLLKIMKTTIKECRSAAPKTPKILIKEDEVYLAGYSKRLVAKLEKKVLDLEKEIKLRKKMEEDIIKTQKLESLSILAGGIAHDFINFLLIILGNIMRAKGCTNPKEKNF</sequence>
<dbReference type="GO" id="GO:0000160">
    <property type="term" value="P:phosphorelay signal transduction system"/>
    <property type="evidence" value="ECO:0007669"/>
    <property type="project" value="InterPro"/>
</dbReference>
<evidence type="ECO:0000256" key="1">
    <source>
        <dbReference type="ARBA" id="ARBA00022553"/>
    </source>
</evidence>
<keyword evidence="1 2" id="KW-0597">Phosphoprotein</keyword>
<reference evidence="4 5" key="1">
    <citation type="submission" date="2016-07" db="EMBL/GenBank/DDBJ databases">
        <title>Draft genome of Scalindua rubra, obtained from a brine-seawater interface in the Red Sea, sheds light on salt adaptation in anammox bacteria.</title>
        <authorList>
            <person name="Speth D.R."/>
            <person name="Lagkouvardos I."/>
            <person name="Wang Y."/>
            <person name="Qian P.-Y."/>
            <person name="Dutilh B.E."/>
            <person name="Jetten M.S."/>
        </authorList>
    </citation>
    <scope>NUCLEOTIDE SEQUENCE [LARGE SCALE GENOMIC DNA]</scope>
    <source>
        <strain evidence="4">BSI-1</strain>
    </source>
</reference>
<feature type="modified residue" description="4-aspartylphosphate" evidence="2">
    <location>
        <position position="52"/>
    </location>
</feature>
<organism evidence="4 5">
    <name type="scientific">Candidatus Scalindua rubra</name>
    <dbReference type="NCBI Taxonomy" id="1872076"/>
    <lineage>
        <taxon>Bacteria</taxon>
        <taxon>Pseudomonadati</taxon>
        <taxon>Planctomycetota</taxon>
        <taxon>Candidatus Brocadiia</taxon>
        <taxon>Candidatus Brocadiales</taxon>
        <taxon>Candidatus Scalinduaceae</taxon>
        <taxon>Candidatus Scalindua</taxon>
    </lineage>
</organism>
<dbReference type="Gene3D" id="1.10.287.130">
    <property type="match status" value="1"/>
</dbReference>
<dbReference type="SMART" id="SM00448">
    <property type="entry name" value="REC"/>
    <property type="match status" value="1"/>
</dbReference>